<feature type="transmembrane region" description="Helical" evidence="10">
    <location>
        <begin position="277"/>
        <end position="295"/>
    </location>
</feature>
<keyword evidence="8 10" id="KW-0472">Membrane</keyword>
<dbReference type="OMA" id="KKERNFN"/>
<keyword evidence="7 10" id="KW-0175">Coiled coil</keyword>
<evidence type="ECO:0000256" key="6">
    <source>
        <dbReference type="ARBA" id="ARBA00022989"/>
    </source>
</evidence>
<comment type="function">
    <text evidence="1 10">Component of the spindle pole body (SPB) required for insertion of the nascent SPB into the nuclear envelope and for the proper execution of spindle pole body (SPB) duplication.</text>
</comment>
<reference evidence="12 14" key="3">
    <citation type="journal article" date="2016" name="Proc. Natl. Acad. Sci. U.S.A.">
        <title>Comparative genomics of biotechnologically important yeasts.</title>
        <authorList>
            <person name="Riley R."/>
            <person name="Haridas S."/>
            <person name="Wolfe K.H."/>
            <person name="Lopes M.R."/>
            <person name="Hittinger C.T."/>
            <person name="Goeker M."/>
            <person name="Salamov A.A."/>
            <person name="Wisecaver J.H."/>
            <person name="Long T.M."/>
            <person name="Calvey C.H."/>
            <person name="Aerts A.L."/>
            <person name="Barry K.W."/>
            <person name="Choi C."/>
            <person name="Clum A."/>
            <person name="Coughlan A.Y."/>
            <person name="Deshpande S."/>
            <person name="Douglass A.P."/>
            <person name="Hanson S.J."/>
            <person name="Klenk H.-P."/>
            <person name="LaButti K.M."/>
            <person name="Lapidus A."/>
            <person name="Lindquist E.A."/>
            <person name="Lipzen A.M."/>
            <person name="Meier-Kolthoff J.P."/>
            <person name="Ohm R.A."/>
            <person name="Otillar R.P."/>
            <person name="Pangilinan J.L."/>
            <person name="Peng Y."/>
            <person name="Rokas A."/>
            <person name="Rosa C.A."/>
            <person name="Scheuner C."/>
            <person name="Sibirny A.A."/>
            <person name="Slot J.C."/>
            <person name="Stielow J.B."/>
            <person name="Sun H."/>
            <person name="Kurtzman C.P."/>
            <person name="Blackwell M."/>
            <person name="Grigoriev I.V."/>
            <person name="Jeffries T.W."/>
        </authorList>
    </citation>
    <scope>NUCLEOTIDE SEQUENCE [LARGE SCALE GENOMIC DNA]</scope>
    <source>
        <strain evidence="14">ATCC 18201 / CBS 1600 / BCRC 20928 / JCM 3617 / NBRC 0987 / NRRL Y-1542</strain>
        <strain evidence="12">NRRL Y-1542</strain>
    </source>
</reference>
<dbReference type="Proteomes" id="UP000038830">
    <property type="component" value="Unassembled WGS sequence"/>
</dbReference>
<dbReference type="Pfam" id="PF17060">
    <property type="entry name" value="MPS2"/>
    <property type="match status" value="1"/>
</dbReference>
<dbReference type="GO" id="GO:0031965">
    <property type="term" value="C:nuclear membrane"/>
    <property type="evidence" value="ECO:0007669"/>
    <property type="project" value="UniProtKB-SubCell"/>
</dbReference>
<organism evidence="11 13">
    <name type="scientific">Cyberlindnera jadinii (strain ATCC 18201 / CBS 1600 / BCRC 20928 / JCM 3617 / NBRC 0987 / NRRL Y-1542)</name>
    <name type="common">Torula yeast</name>
    <name type="synonym">Candida utilis</name>
    <dbReference type="NCBI Taxonomy" id="983966"/>
    <lineage>
        <taxon>Eukaryota</taxon>
        <taxon>Fungi</taxon>
        <taxon>Dikarya</taxon>
        <taxon>Ascomycota</taxon>
        <taxon>Saccharomycotina</taxon>
        <taxon>Saccharomycetes</taxon>
        <taxon>Phaffomycetales</taxon>
        <taxon>Phaffomycetaceae</taxon>
        <taxon>Cyberlindnera</taxon>
    </lineage>
</organism>
<evidence type="ECO:0000313" key="13">
    <source>
        <dbReference type="Proteomes" id="UP000038830"/>
    </source>
</evidence>
<dbReference type="GO" id="GO:0030474">
    <property type="term" value="P:spindle pole body duplication"/>
    <property type="evidence" value="ECO:0007669"/>
    <property type="project" value="InterPro"/>
</dbReference>
<dbReference type="InterPro" id="IPR031433">
    <property type="entry name" value="Mps2"/>
</dbReference>
<comment type="subcellular location">
    <subcellularLocation>
        <location evidence="10">Cytoplasm</location>
        <location evidence="10">Cytoskeleton</location>
        <location evidence="10">Microtubule organizing center</location>
        <location evidence="10">Spindle pole body</location>
    </subcellularLocation>
    <subcellularLocation>
        <location evidence="10">Nucleus membrane</location>
        <topology evidence="10">Single-pass membrane protein</topology>
    </subcellularLocation>
</comment>
<reference evidence="13" key="2">
    <citation type="journal article" date="2015" name="J. Biotechnol.">
        <title>The structure of the Cyberlindnera jadinii genome and its relation to Candida utilis analyzed by the occurrence of single nucleotide polymorphisms.</title>
        <authorList>
            <person name="Rupp O."/>
            <person name="Brinkrolf K."/>
            <person name="Buerth C."/>
            <person name="Kunigo M."/>
            <person name="Schneider J."/>
            <person name="Jaenicke S."/>
            <person name="Goesmann A."/>
            <person name="Puehler A."/>
            <person name="Jaeger K.-E."/>
            <person name="Ernst J.F."/>
        </authorList>
    </citation>
    <scope>NUCLEOTIDE SEQUENCE [LARGE SCALE GENOMIC DNA]</scope>
    <source>
        <strain evidence="13">ATCC 18201 / CBS 1600 / BCRC 20928 / JCM 3617 / NBRC 0987 / NRRL Y-1542</strain>
    </source>
</reference>
<keyword evidence="10" id="KW-0206">Cytoskeleton</keyword>
<evidence type="ECO:0000313" key="11">
    <source>
        <dbReference type="EMBL" id="CEP21971.1"/>
    </source>
</evidence>
<evidence type="ECO:0000256" key="1">
    <source>
        <dbReference type="ARBA" id="ARBA00003044"/>
    </source>
</evidence>
<accession>A0A1E4RYF9</accession>
<keyword evidence="5 10" id="KW-0812">Transmembrane</keyword>
<gene>
    <name evidence="10" type="primary">MPS2</name>
    <name evidence="11" type="ORF">BN1211_2199</name>
    <name evidence="12" type="ORF">CYBJADRAFT_168635</name>
</gene>
<evidence type="ECO:0000313" key="12">
    <source>
        <dbReference type="EMBL" id="ODV72323.1"/>
    </source>
</evidence>
<evidence type="ECO:0000256" key="3">
    <source>
        <dbReference type="ARBA" id="ARBA00015584"/>
    </source>
</evidence>
<dbReference type="EMBL" id="CDQK01000002">
    <property type="protein sequence ID" value="CEP21971.1"/>
    <property type="molecule type" value="Genomic_DNA"/>
</dbReference>
<evidence type="ECO:0000256" key="8">
    <source>
        <dbReference type="ARBA" id="ARBA00023136"/>
    </source>
</evidence>
<evidence type="ECO:0000256" key="2">
    <source>
        <dbReference type="ARBA" id="ARBA00008916"/>
    </source>
</evidence>
<accession>A0A0H5C2G6</accession>
<dbReference type="RefSeq" id="XP_020069362.1">
    <property type="nucleotide sequence ID" value="XM_020215451.1"/>
</dbReference>
<evidence type="ECO:0000313" key="14">
    <source>
        <dbReference type="Proteomes" id="UP000094389"/>
    </source>
</evidence>
<dbReference type="GO" id="GO:0005737">
    <property type="term" value="C:cytoplasm"/>
    <property type="evidence" value="ECO:0007669"/>
    <property type="project" value="UniProtKB-UniRule"/>
</dbReference>
<dbReference type="Proteomes" id="UP000094389">
    <property type="component" value="Unassembled WGS sequence"/>
</dbReference>
<keyword evidence="9 10" id="KW-0539">Nucleus</keyword>
<name>A0A0H5C2G6_CYBJN</name>
<dbReference type="GO" id="GO:0005816">
    <property type="term" value="C:spindle pole body"/>
    <property type="evidence" value="ECO:0007669"/>
    <property type="project" value="UniProtKB-SubCell"/>
</dbReference>
<dbReference type="GO" id="GO:0071988">
    <property type="term" value="P:protein localization to spindle pole body"/>
    <property type="evidence" value="ECO:0007669"/>
    <property type="project" value="InterPro"/>
</dbReference>
<dbReference type="GeneID" id="30989847"/>
<feature type="coiled-coil region" evidence="10">
    <location>
        <begin position="151"/>
        <end position="250"/>
    </location>
</feature>
<evidence type="ECO:0000256" key="10">
    <source>
        <dbReference type="RuleBase" id="RU362141"/>
    </source>
</evidence>
<dbReference type="AlphaFoldDB" id="A0A0H5C2G6"/>
<dbReference type="EMBL" id="KV453935">
    <property type="protein sequence ID" value="ODV72323.1"/>
    <property type="molecule type" value="Genomic_DNA"/>
</dbReference>
<evidence type="ECO:0000256" key="9">
    <source>
        <dbReference type="ARBA" id="ARBA00023242"/>
    </source>
</evidence>
<reference evidence="11" key="1">
    <citation type="submission" date="2014-12" db="EMBL/GenBank/DDBJ databases">
        <authorList>
            <person name="Jaenicke S."/>
        </authorList>
    </citation>
    <scope>NUCLEOTIDE SEQUENCE [LARGE SCALE GENOMIC DNA]</scope>
    <source>
        <strain evidence="11">CBS1600</strain>
    </source>
</reference>
<dbReference type="OrthoDB" id="4035046at2759"/>
<keyword evidence="4 10" id="KW-0963">Cytoplasm</keyword>
<keyword evidence="14" id="KW-1185">Reference proteome</keyword>
<evidence type="ECO:0000256" key="4">
    <source>
        <dbReference type="ARBA" id="ARBA00022490"/>
    </source>
</evidence>
<proteinExistence type="inferred from homology"/>
<sequence>MDDTVLTLSWRQVDRSGNGYIPSLELPLLVDTVNKYLKTPLINEEEMKTLKRFSQRDTHKRIYKSEFKTLFNSLVGLTFANALQLAQLDSKAIEQDNDVGVENKRVDDDHSIRPSFKKEWRKYKRLSETQEDEIKYRDDVIRQLETKYSNNDKLIHETSTLVKQNEKYEEEISFRDKIILERDETIKQRDFKIQKLQEQVKSLNDEISLLKGKHPDELMRFQWGKEDKFHRELKSRIQKQQDTIDKLKQMLYSKKKFTTPKDIKEQTNKKGKNYTKFVLIPFVSLVICLFLQIQYRRWVEQYWFEMVDNADIDYAYYESRL</sequence>
<keyword evidence="6 10" id="KW-1133">Transmembrane helix</keyword>
<protein>
    <recommendedName>
        <fullName evidence="3 10">Monopolar spindle protein 2</fullName>
    </recommendedName>
</protein>
<evidence type="ECO:0000256" key="5">
    <source>
        <dbReference type="ARBA" id="ARBA00022692"/>
    </source>
</evidence>
<comment type="similarity">
    <text evidence="2 10">Belongs to the MPS2 family.</text>
</comment>
<evidence type="ECO:0000256" key="7">
    <source>
        <dbReference type="ARBA" id="ARBA00023054"/>
    </source>
</evidence>